<keyword evidence="3 8" id="KW-0418">Kinase</keyword>
<dbReference type="GO" id="GO:0005524">
    <property type="term" value="F:ATP binding"/>
    <property type="evidence" value="ECO:0007669"/>
    <property type="project" value="UniProtKB-UniRule"/>
</dbReference>
<keyword evidence="2 5" id="KW-0547">Nucleotide-binding</keyword>
<dbReference type="AlphaFoldDB" id="A0AAN0MBC1"/>
<dbReference type="Gene3D" id="1.10.510.10">
    <property type="entry name" value="Transferase(Phosphotransferase) domain 1"/>
    <property type="match status" value="1"/>
</dbReference>
<name>A0AAN0MBC1_9RHOB</name>
<dbReference type="Gene3D" id="3.30.200.20">
    <property type="entry name" value="Phosphorylase Kinase, domain 1"/>
    <property type="match status" value="1"/>
</dbReference>
<evidence type="ECO:0000313" key="8">
    <source>
        <dbReference type="EMBL" id="WZU68169.1"/>
    </source>
</evidence>
<reference evidence="8" key="1">
    <citation type="submission" date="2024-08" db="EMBL/GenBank/DDBJ databases">
        <title>Phylogenomic analyses of a clade within the roseobacter group suggest taxonomic reassignments of species of the genera Aestuariivita, Citreicella, Loktanella, Nautella, Pelagibaca, Ruegeria, Thalassobius, Thiobacimonas and Tropicibacter, and the proposal o.</title>
        <authorList>
            <person name="Jeon C.O."/>
        </authorList>
    </citation>
    <scope>NUCLEOTIDE SEQUENCE</scope>
    <source>
        <strain evidence="8">SS1-5</strain>
    </source>
</reference>
<dbReference type="SUPFAM" id="SSF56112">
    <property type="entry name" value="Protein kinase-like (PK-like)"/>
    <property type="match status" value="1"/>
</dbReference>
<evidence type="ECO:0000256" key="3">
    <source>
        <dbReference type="ARBA" id="ARBA00022777"/>
    </source>
</evidence>
<feature type="compositionally biased region" description="Polar residues" evidence="6">
    <location>
        <begin position="339"/>
        <end position="349"/>
    </location>
</feature>
<gene>
    <name evidence="8" type="ORF">AABB31_04350</name>
</gene>
<keyword evidence="1" id="KW-0808">Transferase</keyword>
<protein>
    <submittedName>
        <fullName evidence="8">Serine/threonine protein kinase</fullName>
    </submittedName>
</protein>
<evidence type="ECO:0000256" key="2">
    <source>
        <dbReference type="ARBA" id="ARBA00022741"/>
    </source>
</evidence>
<dbReference type="KEGG" id="yrh:AABB31_04350"/>
<dbReference type="InterPro" id="IPR000719">
    <property type="entry name" value="Prot_kinase_dom"/>
</dbReference>
<dbReference type="PROSITE" id="PS50011">
    <property type="entry name" value="PROTEIN_KINASE_DOM"/>
    <property type="match status" value="1"/>
</dbReference>
<feature type="binding site" evidence="5">
    <location>
        <position position="60"/>
    </location>
    <ligand>
        <name>ATP</name>
        <dbReference type="ChEBI" id="CHEBI:30616"/>
    </ligand>
</feature>
<evidence type="ECO:0000313" key="9">
    <source>
        <dbReference type="Proteomes" id="UP001470809"/>
    </source>
</evidence>
<keyword evidence="9" id="KW-1185">Reference proteome</keyword>
<feature type="domain" description="Protein kinase" evidence="7">
    <location>
        <begin position="31"/>
        <end position="314"/>
    </location>
</feature>
<organism evidence="8 9">
    <name type="scientific">Yoonia rhodophyticola</name>
    <dbReference type="NCBI Taxonomy" id="3137370"/>
    <lineage>
        <taxon>Bacteria</taxon>
        <taxon>Pseudomonadati</taxon>
        <taxon>Pseudomonadota</taxon>
        <taxon>Alphaproteobacteria</taxon>
        <taxon>Rhodobacterales</taxon>
        <taxon>Paracoccaceae</taxon>
        <taxon>Yoonia</taxon>
    </lineage>
</organism>
<keyword evidence="8" id="KW-0723">Serine/threonine-protein kinase</keyword>
<dbReference type="PANTHER" id="PTHR43289:SF6">
    <property type="entry name" value="SERINE_THREONINE-PROTEIN KINASE NEKL-3"/>
    <property type="match status" value="1"/>
</dbReference>
<evidence type="ECO:0000256" key="4">
    <source>
        <dbReference type="ARBA" id="ARBA00022840"/>
    </source>
</evidence>
<dbReference type="InterPro" id="IPR017441">
    <property type="entry name" value="Protein_kinase_ATP_BS"/>
</dbReference>
<proteinExistence type="predicted"/>
<dbReference type="PROSITE" id="PS00107">
    <property type="entry name" value="PROTEIN_KINASE_ATP"/>
    <property type="match status" value="1"/>
</dbReference>
<dbReference type="PANTHER" id="PTHR43289">
    <property type="entry name" value="MITOGEN-ACTIVATED PROTEIN KINASE KINASE KINASE 20-RELATED"/>
    <property type="match status" value="1"/>
</dbReference>
<dbReference type="Pfam" id="PF00069">
    <property type="entry name" value="Pkinase"/>
    <property type="match status" value="1"/>
</dbReference>
<keyword evidence="4 5" id="KW-0067">ATP-binding</keyword>
<dbReference type="EMBL" id="CP151767">
    <property type="protein sequence ID" value="WZU68169.1"/>
    <property type="molecule type" value="Genomic_DNA"/>
</dbReference>
<dbReference type="GO" id="GO:0004674">
    <property type="term" value="F:protein serine/threonine kinase activity"/>
    <property type="evidence" value="ECO:0007669"/>
    <property type="project" value="UniProtKB-KW"/>
</dbReference>
<evidence type="ECO:0000256" key="1">
    <source>
        <dbReference type="ARBA" id="ARBA00022679"/>
    </source>
</evidence>
<sequence length="488" mass="54138">MMSNQQNLPDDTDIAMTEALPAGTLLQGDQFTIQSKLGNGGFGITYLARDNYLDRNVVIKECFPEVFCHRNGSSVLVRSVTNHEKYRSVVEMFMREARSIAKLRHPNIVGVHRVFEDNDTAYITLDLIDGQNVLDLLYEDPRRFTPAVVMDIMAKLLDAVKLVHAQDLLHRDISPDNILLDKWNNPVLIDFGAAREEASRETRALSAVLVVKDGYSPQEFYFAGGKQNCSSDLYALGATFYHMITGDAPPNSQTRMAEVAGGGDDPCVPLVGRVKGYPKAFLQAIDKAMCVLPKDRVQTVDEWLAMIDPDAPQVAAVKTKKPKMDEKLVRSLTRLVSETNQQLTASSSPVRAPEPAVVEKPKRRMPDWIKEFNAETSEILNNEDEPATPSEPLVLDAQHVVSEPLVLSPEMKSEPLVLVQPAVDEKEPQQAIPTVEERVAETLALMPEPRKRKINTSRIIAAGLLIVSSVVVAHAEPDLLVTVKDVFR</sequence>
<dbReference type="RefSeq" id="WP_342077462.1">
    <property type="nucleotide sequence ID" value="NZ_CP151767.2"/>
</dbReference>
<dbReference type="Proteomes" id="UP001470809">
    <property type="component" value="Chromosome"/>
</dbReference>
<accession>A0AAN0MBC1</accession>
<dbReference type="InterPro" id="IPR008266">
    <property type="entry name" value="Tyr_kinase_AS"/>
</dbReference>
<dbReference type="CDD" id="cd14014">
    <property type="entry name" value="STKc_PknB_like"/>
    <property type="match status" value="1"/>
</dbReference>
<evidence type="ECO:0000259" key="7">
    <source>
        <dbReference type="PROSITE" id="PS50011"/>
    </source>
</evidence>
<dbReference type="InterPro" id="IPR011009">
    <property type="entry name" value="Kinase-like_dom_sf"/>
</dbReference>
<evidence type="ECO:0000256" key="5">
    <source>
        <dbReference type="PROSITE-ProRule" id="PRU10141"/>
    </source>
</evidence>
<feature type="region of interest" description="Disordered" evidence="6">
    <location>
        <begin position="339"/>
        <end position="359"/>
    </location>
</feature>
<evidence type="ECO:0000256" key="6">
    <source>
        <dbReference type="SAM" id="MobiDB-lite"/>
    </source>
</evidence>
<dbReference type="PROSITE" id="PS00109">
    <property type="entry name" value="PROTEIN_KINASE_TYR"/>
    <property type="match status" value="1"/>
</dbReference>